<evidence type="ECO:0000313" key="5">
    <source>
        <dbReference type="Proteomes" id="UP001152888"/>
    </source>
</evidence>
<dbReference type="Gene3D" id="3.40.50.150">
    <property type="entry name" value="Vaccinia Virus protein VP39"/>
    <property type="match status" value="1"/>
</dbReference>
<organism evidence="4 5">
    <name type="scientific">Acanthoscelides obtectus</name>
    <name type="common">Bean weevil</name>
    <name type="synonym">Bruchus obtectus</name>
    <dbReference type="NCBI Taxonomy" id="200917"/>
    <lineage>
        <taxon>Eukaryota</taxon>
        <taxon>Metazoa</taxon>
        <taxon>Ecdysozoa</taxon>
        <taxon>Arthropoda</taxon>
        <taxon>Hexapoda</taxon>
        <taxon>Insecta</taxon>
        <taxon>Pterygota</taxon>
        <taxon>Neoptera</taxon>
        <taxon>Endopterygota</taxon>
        <taxon>Coleoptera</taxon>
        <taxon>Polyphaga</taxon>
        <taxon>Cucujiformia</taxon>
        <taxon>Chrysomeloidea</taxon>
        <taxon>Chrysomelidae</taxon>
        <taxon>Bruchinae</taxon>
        <taxon>Bruchini</taxon>
        <taxon>Acanthoscelides</taxon>
    </lineage>
</organism>
<keyword evidence="3" id="KW-0949">S-adenosyl-L-methionine</keyword>
<gene>
    <name evidence="4" type="ORF">ACAOBT_LOCUS13784</name>
</gene>
<comment type="caution">
    <text evidence="4">The sequence shown here is derived from an EMBL/GenBank/DDBJ whole genome shotgun (WGS) entry which is preliminary data.</text>
</comment>
<dbReference type="InterPro" id="IPR029063">
    <property type="entry name" value="SAM-dependent_MTases_sf"/>
</dbReference>
<dbReference type="OrthoDB" id="5954793at2759"/>
<dbReference type="SUPFAM" id="SSF53335">
    <property type="entry name" value="S-adenosyl-L-methionine-dependent methyltransferases"/>
    <property type="match status" value="1"/>
</dbReference>
<dbReference type="GO" id="GO:1904262">
    <property type="term" value="P:negative regulation of TORC1 signaling"/>
    <property type="evidence" value="ECO:0007669"/>
    <property type="project" value="TreeGrafter"/>
</dbReference>
<evidence type="ECO:0000313" key="4">
    <source>
        <dbReference type="EMBL" id="CAH1980062.1"/>
    </source>
</evidence>
<evidence type="ECO:0000256" key="3">
    <source>
        <dbReference type="ARBA" id="ARBA00022691"/>
    </source>
</evidence>
<dbReference type="AlphaFoldDB" id="A0A9P0KMV0"/>
<dbReference type="PANTHER" id="PTHR21008">
    <property type="entry name" value="S-ADENOSYLMETHIONINE SENSOR UPSTREAM OF MTORC1-RELATED"/>
    <property type="match status" value="1"/>
</dbReference>
<protein>
    <recommendedName>
        <fullName evidence="6">S-adenosylmethionine sensor upstream of mTORC1</fullName>
    </recommendedName>
</protein>
<dbReference type="EMBL" id="CAKOFQ010006889">
    <property type="protein sequence ID" value="CAH1980062.1"/>
    <property type="molecule type" value="Genomic_DNA"/>
</dbReference>
<dbReference type="Proteomes" id="UP001152888">
    <property type="component" value="Unassembled WGS sequence"/>
</dbReference>
<accession>A0A9P0KMV0</accession>
<evidence type="ECO:0000256" key="1">
    <source>
        <dbReference type="ARBA" id="ARBA00022603"/>
    </source>
</evidence>
<keyword evidence="1" id="KW-0489">Methyltransferase</keyword>
<proteinExistence type="predicted"/>
<evidence type="ECO:0008006" key="6">
    <source>
        <dbReference type="Google" id="ProtNLM"/>
    </source>
</evidence>
<dbReference type="GO" id="GO:0008168">
    <property type="term" value="F:methyltransferase activity"/>
    <property type="evidence" value="ECO:0007669"/>
    <property type="project" value="UniProtKB-KW"/>
</dbReference>
<keyword evidence="5" id="KW-1185">Reference proteome</keyword>
<dbReference type="InterPro" id="IPR021867">
    <property type="entry name" value="Bmt2/SAMTOR"/>
</dbReference>
<dbReference type="Pfam" id="PF11968">
    <property type="entry name" value="Bmt2"/>
    <property type="match status" value="1"/>
</dbReference>
<dbReference type="GO" id="GO:0032259">
    <property type="term" value="P:methylation"/>
    <property type="evidence" value="ECO:0007669"/>
    <property type="project" value="UniProtKB-KW"/>
</dbReference>
<dbReference type="PANTHER" id="PTHR21008:SF0">
    <property type="entry name" value="S-ADENOSYLMETHIONINE SENSOR UPSTREAM OF MTORC1"/>
    <property type="match status" value="1"/>
</dbReference>
<sequence length="213" mass="24829">MEIFDYLEENPNKSYKLLDVGSCYNPFKKFQCFDTLAIDIAPAVEDVVKCDFLDLKVDEKLSISNTKCILELPKCSFNIVIFSLYLEYLPTPKQRLDSCLKAYKLLKTEGLLVIISPDSNHVGANAKIMKSWRTCLAKVGFSRVKYEKLTHLHCMAFRKSYLKEIPLRWVQIYPNLDVYDEMFIPQDFKKLGESSHKSEPYEIEFNKELPLQM</sequence>
<name>A0A9P0KMV0_ACAOB</name>
<keyword evidence="2" id="KW-0808">Transferase</keyword>
<reference evidence="4" key="1">
    <citation type="submission" date="2022-03" db="EMBL/GenBank/DDBJ databases">
        <authorList>
            <person name="Sayadi A."/>
        </authorList>
    </citation>
    <scope>NUCLEOTIDE SEQUENCE</scope>
</reference>
<evidence type="ECO:0000256" key="2">
    <source>
        <dbReference type="ARBA" id="ARBA00022679"/>
    </source>
</evidence>